<evidence type="ECO:0000313" key="10">
    <source>
        <dbReference type="Proteomes" id="UP000054196"/>
    </source>
</evidence>
<dbReference type="KEGG" id="psq:PUNSTDRAFT_76398"/>
<evidence type="ECO:0000259" key="7">
    <source>
        <dbReference type="Pfam" id="PF05916"/>
    </source>
</evidence>
<dbReference type="CDD" id="cd21692">
    <property type="entry name" value="GINS_B_Sld5"/>
    <property type="match status" value="1"/>
</dbReference>
<evidence type="ECO:0000256" key="5">
    <source>
        <dbReference type="ARBA" id="ARBA00023242"/>
    </source>
</evidence>
<keyword evidence="10" id="KW-1185">Reference proteome</keyword>
<dbReference type="PANTHER" id="PTHR21206:SF0">
    <property type="entry name" value="DNA REPLICATION COMPLEX GINS PROTEIN SLD5"/>
    <property type="match status" value="1"/>
</dbReference>
<evidence type="ECO:0000256" key="1">
    <source>
        <dbReference type="ARBA" id="ARBA00004123"/>
    </source>
</evidence>
<keyword evidence="4 6" id="KW-0235">DNA replication</keyword>
<gene>
    <name evidence="9" type="ORF">PUNSTDRAFT_76398</name>
</gene>
<dbReference type="GeneID" id="18885648"/>
<evidence type="ECO:0000256" key="6">
    <source>
        <dbReference type="PIRNR" id="PIRNR007764"/>
    </source>
</evidence>
<comment type="function">
    <text evidence="6">The GINS complex plays an essential role in the initiation of DNA replication.</text>
</comment>
<dbReference type="CDD" id="cd11711">
    <property type="entry name" value="GINS_A_Sld5"/>
    <property type="match status" value="1"/>
</dbReference>
<organism evidence="9 10">
    <name type="scientific">Punctularia strigosozonata (strain HHB-11173)</name>
    <name type="common">White-rot fungus</name>
    <dbReference type="NCBI Taxonomy" id="741275"/>
    <lineage>
        <taxon>Eukaryota</taxon>
        <taxon>Fungi</taxon>
        <taxon>Dikarya</taxon>
        <taxon>Basidiomycota</taxon>
        <taxon>Agaricomycotina</taxon>
        <taxon>Agaricomycetes</taxon>
        <taxon>Corticiales</taxon>
        <taxon>Punctulariaceae</taxon>
        <taxon>Punctularia</taxon>
    </lineage>
</organism>
<dbReference type="SUPFAM" id="SSF160059">
    <property type="entry name" value="PriA/YqbF domain"/>
    <property type="match status" value="1"/>
</dbReference>
<dbReference type="Gene3D" id="1.20.58.1030">
    <property type="match status" value="1"/>
</dbReference>
<dbReference type="InterPro" id="IPR008591">
    <property type="entry name" value="GINS_Sld5"/>
</dbReference>
<dbReference type="EMBL" id="JH687554">
    <property type="protein sequence ID" value="EIN04572.1"/>
    <property type="molecule type" value="Genomic_DNA"/>
</dbReference>
<evidence type="ECO:0000256" key="2">
    <source>
        <dbReference type="ARBA" id="ARBA00008187"/>
    </source>
</evidence>
<sequence length="215" mass="24953">MEKESGVYGGEDGEETEMQQLIRHWMNERQAPDVLPAQDVLLGTMLDRIRRQSDTIALLRSDPDSSEEEHFRIMLAQTEIERVKFVVRSYVRTRLYKIEKYARYLVANPDLQEKLTQIELEHAKTFAKLTEAHFHQSVLQALPEEQRRLTDHVAFMPPMIPEPDKTRAVFVHARTKCPPVRLPDGSALEMQKGQISLTPYYVIEQLLVRGEVELV</sequence>
<evidence type="ECO:0000313" key="9">
    <source>
        <dbReference type="EMBL" id="EIN04572.1"/>
    </source>
</evidence>
<dbReference type="GO" id="GO:0006261">
    <property type="term" value="P:DNA-templated DNA replication"/>
    <property type="evidence" value="ECO:0007669"/>
    <property type="project" value="InterPro"/>
</dbReference>
<protein>
    <recommendedName>
        <fullName evidence="3 6">DNA replication complex GINS protein SLD5</fullName>
    </recommendedName>
</protein>
<feature type="domain" description="DNA replication complex GINS protein SLD5 C-terminal" evidence="8">
    <location>
        <begin position="163"/>
        <end position="215"/>
    </location>
</feature>
<dbReference type="SUPFAM" id="SSF158573">
    <property type="entry name" value="GINS helical bundle-like"/>
    <property type="match status" value="1"/>
</dbReference>
<reference evidence="10" key="1">
    <citation type="journal article" date="2012" name="Science">
        <title>The Paleozoic origin of enzymatic lignin decomposition reconstructed from 31 fungal genomes.</title>
        <authorList>
            <person name="Floudas D."/>
            <person name="Binder M."/>
            <person name="Riley R."/>
            <person name="Barry K."/>
            <person name="Blanchette R.A."/>
            <person name="Henrissat B."/>
            <person name="Martinez A.T."/>
            <person name="Otillar R."/>
            <person name="Spatafora J.W."/>
            <person name="Yadav J.S."/>
            <person name="Aerts A."/>
            <person name="Benoit I."/>
            <person name="Boyd A."/>
            <person name="Carlson A."/>
            <person name="Copeland A."/>
            <person name="Coutinho P.M."/>
            <person name="de Vries R.P."/>
            <person name="Ferreira P."/>
            <person name="Findley K."/>
            <person name="Foster B."/>
            <person name="Gaskell J."/>
            <person name="Glotzer D."/>
            <person name="Gorecki P."/>
            <person name="Heitman J."/>
            <person name="Hesse C."/>
            <person name="Hori C."/>
            <person name="Igarashi K."/>
            <person name="Jurgens J.A."/>
            <person name="Kallen N."/>
            <person name="Kersten P."/>
            <person name="Kohler A."/>
            <person name="Kuees U."/>
            <person name="Kumar T.K.A."/>
            <person name="Kuo A."/>
            <person name="LaButti K."/>
            <person name="Larrondo L.F."/>
            <person name="Lindquist E."/>
            <person name="Ling A."/>
            <person name="Lombard V."/>
            <person name="Lucas S."/>
            <person name="Lundell T."/>
            <person name="Martin R."/>
            <person name="McLaughlin D.J."/>
            <person name="Morgenstern I."/>
            <person name="Morin E."/>
            <person name="Murat C."/>
            <person name="Nagy L.G."/>
            <person name="Nolan M."/>
            <person name="Ohm R.A."/>
            <person name="Patyshakuliyeva A."/>
            <person name="Rokas A."/>
            <person name="Ruiz-Duenas F.J."/>
            <person name="Sabat G."/>
            <person name="Salamov A."/>
            <person name="Samejima M."/>
            <person name="Schmutz J."/>
            <person name="Slot J.C."/>
            <person name="St John F."/>
            <person name="Stenlid J."/>
            <person name="Sun H."/>
            <person name="Sun S."/>
            <person name="Syed K."/>
            <person name="Tsang A."/>
            <person name="Wiebenga A."/>
            <person name="Young D."/>
            <person name="Pisabarro A."/>
            <person name="Eastwood D.C."/>
            <person name="Martin F."/>
            <person name="Cullen D."/>
            <person name="Grigoriev I.V."/>
            <person name="Hibbett D.S."/>
        </authorList>
    </citation>
    <scope>NUCLEOTIDE SEQUENCE [LARGE SCALE GENOMIC DNA]</scope>
    <source>
        <strain evidence="10">HHB-11173 SS5</strain>
    </source>
</reference>
<accession>R7S447</accession>
<evidence type="ECO:0000259" key="8">
    <source>
        <dbReference type="Pfam" id="PF16922"/>
    </source>
</evidence>
<dbReference type="AlphaFoldDB" id="R7S447"/>
<evidence type="ECO:0000256" key="3">
    <source>
        <dbReference type="ARBA" id="ARBA00014804"/>
    </source>
</evidence>
<dbReference type="OMA" id="ILETAWI"/>
<dbReference type="GO" id="GO:0000727">
    <property type="term" value="P:double-strand break repair via break-induced replication"/>
    <property type="evidence" value="ECO:0007669"/>
    <property type="project" value="TreeGrafter"/>
</dbReference>
<evidence type="ECO:0000256" key="4">
    <source>
        <dbReference type="ARBA" id="ARBA00022705"/>
    </source>
</evidence>
<dbReference type="InterPro" id="IPR036224">
    <property type="entry name" value="GINS_bundle-like_dom_sf"/>
</dbReference>
<dbReference type="OrthoDB" id="338231at2759"/>
<dbReference type="GO" id="GO:0000811">
    <property type="term" value="C:GINS complex"/>
    <property type="evidence" value="ECO:0007669"/>
    <property type="project" value="UniProtKB-UniRule"/>
</dbReference>
<dbReference type="PIRSF" id="PIRSF007764">
    <property type="entry name" value="Sld5"/>
    <property type="match status" value="1"/>
</dbReference>
<dbReference type="InterPro" id="IPR038749">
    <property type="entry name" value="Sld5_GINS_A"/>
</dbReference>
<dbReference type="eggNOG" id="KOG3176">
    <property type="taxonomic scope" value="Eukaryota"/>
</dbReference>
<dbReference type="RefSeq" id="XP_007388367.1">
    <property type="nucleotide sequence ID" value="XM_007388305.1"/>
</dbReference>
<dbReference type="HOGENOM" id="CLU_071893_2_1_1"/>
<dbReference type="Pfam" id="PF16922">
    <property type="entry name" value="SLD5_C"/>
    <property type="match status" value="1"/>
</dbReference>
<dbReference type="Pfam" id="PF05916">
    <property type="entry name" value="Sld5"/>
    <property type="match status" value="1"/>
</dbReference>
<feature type="domain" description="GINS subunit" evidence="7">
    <location>
        <begin position="61"/>
        <end position="136"/>
    </location>
</feature>
<dbReference type="InterPro" id="IPR021151">
    <property type="entry name" value="GINS_A"/>
</dbReference>
<keyword evidence="5 6" id="KW-0539">Nucleus</keyword>
<dbReference type="InterPro" id="IPR031633">
    <property type="entry name" value="SLD5_C"/>
</dbReference>
<name>R7S447_PUNST</name>
<dbReference type="Proteomes" id="UP000054196">
    <property type="component" value="Unassembled WGS sequence"/>
</dbReference>
<comment type="similarity">
    <text evidence="2 6">Belongs to the GINS4/SLD5 family.</text>
</comment>
<proteinExistence type="inferred from homology"/>
<comment type="subcellular location">
    <subcellularLocation>
        <location evidence="1 6">Nucleus</location>
    </subcellularLocation>
</comment>
<dbReference type="PANTHER" id="PTHR21206">
    <property type="entry name" value="SLD5 PROTEIN"/>
    <property type="match status" value="1"/>
</dbReference>